<name>A0A3M6TPW1_POCDA</name>
<comment type="caution">
    <text evidence="1">The sequence shown here is derived from an EMBL/GenBank/DDBJ whole genome shotgun (WGS) entry which is preliminary data.</text>
</comment>
<dbReference type="EMBL" id="RCHS01003197">
    <property type="protein sequence ID" value="RMX43455.1"/>
    <property type="molecule type" value="Genomic_DNA"/>
</dbReference>
<gene>
    <name evidence="1" type="ORF">pdam_00001931</name>
</gene>
<keyword evidence="2" id="KW-1185">Reference proteome</keyword>
<evidence type="ECO:0008006" key="3">
    <source>
        <dbReference type="Google" id="ProtNLM"/>
    </source>
</evidence>
<organism evidence="1 2">
    <name type="scientific">Pocillopora damicornis</name>
    <name type="common">Cauliflower coral</name>
    <name type="synonym">Millepora damicornis</name>
    <dbReference type="NCBI Taxonomy" id="46731"/>
    <lineage>
        <taxon>Eukaryota</taxon>
        <taxon>Metazoa</taxon>
        <taxon>Cnidaria</taxon>
        <taxon>Anthozoa</taxon>
        <taxon>Hexacorallia</taxon>
        <taxon>Scleractinia</taxon>
        <taxon>Astrocoeniina</taxon>
        <taxon>Pocilloporidae</taxon>
        <taxon>Pocillopora</taxon>
    </lineage>
</organism>
<evidence type="ECO:0000313" key="2">
    <source>
        <dbReference type="Proteomes" id="UP000275408"/>
    </source>
</evidence>
<reference evidence="1 2" key="1">
    <citation type="journal article" date="2018" name="Sci. Rep.">
        <title>Comparative analysis of the Pocillopora damicornis genome highlights role of immune system in coral evolution.</title>
        <authorList>
            <person name="Cunning R."/>
            <person name="Bay R.A."/>
            <person name="Gillette P."/>
            <person name="Baker A.C."/>
            <person name="Traylor-Knowles N."/>
        </authorList>
    </citation>
    <scope>NUCLEOTIDE SEQUENCE [LARGE SCALE GENOMIC DNA]</scope>
    <source>
        <strain evidence="1">RSMAS</strain>
        <tissue evidence="1">Whole animal</tissue>
    </source>
</reference>
<proteinExistence type="predicted"/>
<accession>A0A3M6TPW1</accession>
<evidence type="ECO:0000313" key="1">
    <source>
        <dbReference type="EMBL" id="RMX43455.1"/>
    </source>
</evidence>
<sequence length="107" mass="12031">MTLLQRLAYSGDFDVVSITEIWLNATIFDSEILPGQRRTRWRSTDGTPEPLLELNSSLQENCESTCLIILSDFNLPKLDWSSDSSAHLIPGPTHISGNKLDLLLSNW</sequence>
<dbReference type="Proteomes" id="UP000275408">
    <property type="component" value="Unassembled WGS sequence"/>
</dbReference>
<protein>
    <recommendedName>
        <fullName evidence="3">Endonuclease/exonuclease/phosphatase domain-containing protein</fullName>
    </recommendedName>
</protein>
<dbReference type="AlphaFoldDB" id="A0A3M6TPW1"/>